<comment type="caution">
    <text evidence="1">The sequence shown here is derived from an EMBL/GenBank/DDBJ whole genome shotgun (WGS) entry which is preliminary data.</text>
</comment>
<protein>
    <submittedName>
        <fullName evidence="1">Unnamed protein product</fullName>
    </submittedName>
</protein>
<evidence type="ECO:0000313" key="1">
    <source>
        <dbReference type="EMBL" id="GMG31100.1"/>
    </source>
</evidence>
<organism evidence="1 2">
    <name type="scientific">Aspergillus oryzae</name>
    <name type="common">Yellow koji mold</name>
    <dbReference type="NCBI Taxonomy" id="5062"/>
    <lineage>
        <taxon>Eukaryota</taxon>
        <taxon>Fungi</taxon>
        <taxon>Dikarya</taxon>
        <taxon>Ascomycota</taxon>
        <taxon>Pezizomycotina</taxon>
        <taxon>Eurotiomycetes</taxon>
        <taxon>Eurotiomycetidae</taxon>
        <taxon>Eurotiales</taxon>
        <taxon>Aspergillaceae</taxon>
        <taxon>Aspergillus</taxon>
        <taxon>Aspergillus subgen. Circumdati</taxon>
    </lineage>
</organism>
<dbReference type="EMBL" id="BSYA01000079">
    <property type="protein sequence ID" value="GMG31100.1"/>
    <property type="molecule type" value="Genomic_DNA"/>
</dbReference>
<proteinExistence type="predicted"/>
<sequence length="123" mass="13679">MHISHELLTTWGSNSAGVVTKIQTSRKFDRIQLVGKQPQDIHQMAEAYYKSLSASMRTGIKWIVKGMECSSGTARLSKELSTRIMVLPPEVIRSCLMFDQALSIGPNQRWSSVPTNCGVTPKL</sequence>
<reference evidence="1" key="1">
    <citation type="submission" date="2023-04" db="EMBL/GenBank/DDBJ databases">
        <title>Aspergillus oryzae NBRC 4228.</title>
        <authorList>
            <person name="Ichikawa N."/>
            <person name="Sato H."/>
            <person name="Tonouchi N."/>
        </authorList>
    </citation>
    <scope>NUCLEOTIDE SEQUENCE</scope>
    <source>
        <strain evidence="1">NBRC 4228</strain>
    </source>
</reference>
<evidence type="ECO:0000313" key="2">
    <source>
        <dbReference type="Proteomes" id="UP001165205"/>
    </source>
</evidence>
<name>A0AAN4YPB7_ASPOZ</name>
<dbReference type="AlphaFoldDB" id="A0AAN4YPB7"/>
<accession>A0AAN4YPB7</accession>
<dbReference type="Proteomes" id="UP001165205">
    <property type="component" value="Unassembled WGS sequence"/>
</dbReference>
<gene>
    <name evidence="1" type="ORF">Aory04_000705600</name>
</gene>